<proteinExistence type="predicted"/>
<evidence type="ECO:0000313" key="2">
    <source>
        <dbReference type="Proteomes" id="UP000824049"/>
    </source>
</evidence>
<dbReference type="EMBL" id="DXBR01000036">
    <property type="protein sequence ID" value="HIZ38893.1"/>
    <property type="molecule type" value="Genomic_DNA"/>
</dbReference>
<comment type="caution">
    <text evidence="1">The sequence shown here is derived from an EMBL/GenBank/DDBJ whole genome shotgun (WGS) entry which is preliminary data.</text>
</comment>
<gene>
    <name evidence="1" type="ORF">H9968_03055</name>
</gene>
<organism evidence="1 2">
    <name type="scientific">Candidatus Anaerobutyricum stercoris</name>
    <dbReference type="NCBI Taxonomy" id="2838457"/>
    <lineage>
        <taxon>Bacteria</taxon>
        <taxon>Bacillati</taxon>
        <taxon>Bacillota</taxon>
        <taxon>Clostridia</taxon>
        <taxon>Lachnospirales</taxon>
        <taxon>Lachnospiraceae</taxon>
        <taxon>Anaerobutyricum</taxon>
    </lineage>
</organism>
<evidence type="ECO:0000313" key="1">
    <source>
        <dbReference type="EMBL" id="HIZ38893.1"/>
    </source>
</evidence>
<sequence length="67" mass="7737">MNQYETKLLEYLKNEQSKTGNDHFQLVEVFSHIGDFGGIETLEKAFAGLESEGYIEKTKYLGTYRLI</sequence>
<protein>
    <submittedName>
        <fullName evidence="1">Uncharacterized protein</fullName>
    </submittedName>
</protein>
<dbReference type="AlphaFoldDB" id="A0A9D2EJJ7"/>
<reference evidence="1" key="1">
    <citation type="journal article" date="2021" name="PeerJ">
        <title>Extensive microbial diversity within the chicken gut microbiome revealed by metagenomics and culture.</title>
        <authorList>
            <person name="Gilroy R."/>
            <person name="Ravi A."/>
            <person name="Getino M."/>
            <person name="Pursley I."/>
            <person name="Horton D.L."/>
            <person name="Alikhan N.F."/>
            <person name="Baker D."/>
            <person name="Gharbi K."/>
            <person name="Hall N."/>
            <person name="Watson M."/>
            <person name="Adriaenssens E.M."/>
            <person name="Foster-Nyarko E."/>
            <person name="Jarju S."/>
            <person name="Secka A."/>
            <person name="Antonio M."/>
            <person name="Oren A."/>
            <person name="Chaudhuri R.R."/>
            <person name="La Ragione R."/>
            <person name="Hildebrand F."/>
            <person name="Pallen M.J."/>
        </authorList>
    </citation>
    <scope>NUCLEOTIDE SEQUENCE</scope>
    <source>
        <strain evidence="1">CHK179-28034</strain>
    </source>
</reference>
<reference evidence="1" key="2">
    <citation type="submission" date="2021-04" db="EMBL/GenBank/DDBJ databases">
        <authorList>
            <person name="Gilroy R."/>
        </authorList>
    </citation>
    <scope>NUCLEOTIDE SEQUENCE</scope>
    <source>
        <strain evidence="1">CHK179-28034</strain>
    </source>
</reference>
<dbReference type="Proteomes" id="UP000824049">
    <property type="component" value="Unassembled WGS sequence"/>
</dbReference>
<accession>A0A9D2EJJ7</accession>
<name>A0A9D2EJJ7_9FIRM</name>